<accession>A0ABV7J6B3</accession>
<dbReference type="RefSeq" id="WP_380074107.1">
    <property type="nucleotide sequence ID" value="NZ_JBHRTO010000002.1"/>
</dbReference>
<dbReference type="EMBL" id="JBHRTO010000002">
    <property type="protein sequence ID" value="MFC3182439.1"/>
    <property type="molecule type" value="Genomic_DNA"/>
</dbReference>
<feature type="domain" description="Peptidase S8/S53" evidence="2">
    <location>
        <begin position="310"/>
        <end position="605"/>
    </location>
</feature>
<dbReference type="SUPFAM" id="SSF52743">
    <property type="entry name" value="Subtilisin-like"/>
    <property type="match status" value="1"/>
</dbReference>
<reference evidence="4" key="1">
    <citation type="journal article" date="2019" name="Int. J. Syst. Evol. Microbiol.">
        <title>The Global Catalogue of Microorganisms (GCM) 10K type strain sequencing project: providing services to taxonomists for standard genome sequencing and annotation.</title>
        <authorList>
            <consortium name="The Broad Institute Genomics Platform"/>
            <consortium name="The Broad Institute Genome Sequencing Center for Infectious Disease"/>
            <person name="Wu L."/>
            <person name="Ma J."/>
        </authorList>
    </citation>
    <scope>NUCLEOTIDE SEQUENCE [LARGE SCALE GENOMIC DNA]</scope>
    <source>
        <strain evidence="4">KCTC 52039</strain>
    </source>
</reference>
<evidence type="ECO:0000313" key="4">
    <source>
        <dbReference type="Proteomes" id="UP001595547"/>
    </source>
</evidence>
<evidence type="ECO:0000256" key="1">
    <source>
        <dbReference type="SAM" id="MobiDB-lite"/>
    </source>
</evidence>
<name>A0ABV7J6B3_9RHOB</name>
<keyword evidence="4" id="KW-1185">Reference proteome</keyword>
<organism evidence="3 4">
    <name type="scientific">Cypionkella sinensis</name>
    <dbReference type="NCBI Taxonomy" id="1756043"/>
    <lineage>
        <taxon>Bacteria</taxon>
        <taxon>Pseudomonadati</taxon>
        <taxon>Pseudomonadota</taxon>
        <taxon>Alphaproteobacteria</taxon>
        <taxon>Rhodobacterales</taxon>
        <taxon>Paracoccaceae</taxon>
        <taxon>Cypionkella</taxon>
    </lineage>
</organism>
<evidence type="ECO:0000259" key="2">
    <source>
        <dbReference type="Pfam" id="PF00082"/>
    </source>
</evidence>
<feature type="region of interest" description="Disordered" evidence="1">
    <location>
        <begin position="1"/>
        <end position="29"/>
    </location>
</feature>
<comment type="caution">
    <text evidence="3">The sequence shown here is derived from an EMBL/GenBank/DDBJ whole genome shotgun (WGS) entry which is preliminary data.</text>
</comment>
<gene>
    <name evidence="3" type="ORF">ACFOGH_15685</name>
</gene>
<dbReference type="Pfam" id="PF00082">
    <property type="entry name" value="Peptidase_S8"/>
    <property type="match status" value="1"/>
</dbReference>
<dbReference type="InterPro" id="IPR036852">
    <property type="entry name" value="Peptidase_S8/S53_dom_sf"/>
</dbReference>
<protein>
    <submittedName>
        <fullName evidence="3">S8 family serine peptidase</fullName>
    </submittedName>
</protein>
<evidence type="ECO:0000313" key="3">
    <source>
        <dbReference type="EMBL" id="MFC3182439.1"/>
    </source>
</evidence>
<dbReference type="Proteomes" id="UP001595547">
    <property type="component" value="Unassembled WGS sequence"/>
</dbReference>
<dbReference type="InterPro" id="IPR000209">
    <property type="entry name" value="Peptidase_S8/S53_dom"/>
</dbReference>
<proteinExistence type="predicted"/>
<dbReference type="Gene3D" id="3.40.50.200">
    <property type="entry name" value="Peptidase S8/S53 domain"/>
    <property type="match status" value="1"/>
</dbReference>
<sequence>MPQAEVARPLGRQQIVPKPDGFPQARQTGQFSPKFNRLAEVLNRDPTGLELTADPAALAPERLLVFEVRGSIGNFAKAIRNVPGLELIDEEELAADGEDKAPVAYLMVPDMRALRDLESLWRRWLRGELVRGETPWRDVFSLLRDLRSWGPRDRVQAMDSEVLSEIIAGLADDDPVRLEIEIVFRSNGDVAKAREADLRAAVQAQGGRTISTSRIIDIAYHAVLVDLPVRSVRSIIDRAADGIAALEPVMHIRPQSIASSIELGDTAESDVQPVAPALGDPVLALLDGVPVAAHRLFGDHLVVDDQFGLEPDALVSERVHGTAMASLIVHGDRNRREPPLPRRIHVVPVLGQQDRFPADLLIVDVIYRAIFAMRDGQQPTAPGVVIVNISLGNPRRRFSGQLSAWARLLDRLAYRYGILFVVSAGNCVEHFGIQAFAGRIQLEDATADVRATETVRALGAILADRRLFSPAETVNGLTIGACNTDAVTAADRVGARVNVDPYSGQLMVNPSSALGPGFAQSVKPDLLMPGAREHLRFVNNHVHVVVSPVGPSRSAGLLVAAPPSGGMENRTGYTNGTSAAAALASRTAHQIHDALELEYGELFRMLPHLQRAVLLKALLAHPAKWPDAAASLIRTTIGPADGRQHVRQKDNIRRFLGFGIVDASDAVACAGDRATFWATGLLHADKIANVAVPIPIAMAGLARPHALAATLAWFTPTSPGRKSYRSVRLKLIEPNDVAALRVKASGNQPDQNQTNRGTLFSRIWTGDKAPVVGADMNIVLSVQRDPDQGTPIDEPVPFGLAVTLSMPGVIEIYDQVRQRLAIAQRARA</sequence>